<dbReference type="EMBL" id="CAJJDN010000081">
    <property type="protein sequence ID" value="CAD8104210.1"/>
    <property type="molecule type" value="Genomic_DNA"/>
</dbReference>
<evidence type="ECO:0008006" key="3">
    <source>
        <dbReference type="Google" id="ProtNLM"/>
    </source>
</evidence>
<proteinExistence type="predicted"/>
<sequence length="192" mass="22901">MHHLFDKLNRYFNSNQFINFNRVWNQCSKREKLFVKKGVEIGEGGFGTVFQGEIAAGHVVLLLQNGKSQQVITKEKYCKHLKEKNLIMQFKCLLLKKRQMEFSSLWNLDKVLRKKPAQQTKDMFASKQNYIIQMAQGVSELHKLGFFPQRFKTKKFCKRKRQQNQVDRFWNRQNYCRGSSNQRNRNHSIYGT</sequence>
<evidence type="ECO:0000313" key="2">
    <source>
        <dbReference type="Proteomes" id="UP000692954"/>
    </source>
</evidence>
<name>A0A8S1PLH1_9CILI</name>
<accession>A0A8S1PLH1</accession>
<keyword evidence="2" id="KW-1185">Reference proteome</keyword>
<gene>
    <name evidence="1" type="ORF">PSON_ATCC_30995.1.T0810244</name>
</gene>
<protein>
    <recommendedName>
        <fullName evidence="3">Protein kinase domain-containing protein</fullName>
    </recommendedName>
</protein>
<comment type="caution">
    <text evidence="1">The sequence shown here is derived from an EMBL/GenBank/DDBJ whole genome shotgun (WGS) entry which is preliminary data.</text>
</comment>
<evidence type="ECO:0000313" key="1">
    <source>
        <dbReference type="EMBL" id="CAD8104210.1"/>
    </source>
</evidence>
<organism evidence="1 2">
    <name type="scientific">Paramecium sonneborni</name>
    <dbReference type="NCBI Taxonomy" id="65129"/>
    <lineage>
        <taxon>Eukaryota</taxon>
        <taxon>Sar</taxon>
        <taxon>Alveolata</taxon>
        <taxon>Ciliophora</taxon>
        <taxon>Intramacronucleata</taxon>
        <taxon>Oligohymenophorea</taxon>
        <taxon>Peniculida</taxon>
        <taxon>Parameciidae</taxon>
        <taxon>Paramecium</taxon>
    </lineage>
</organism>
<dbReference type="Proteomes" id="UP000692954">
    <property type="component" value="Unassembled WGS sequence"/>
</dbReference>
<dbReference type="AlphaFoldDB" id="A0A8S1PLH1"/>
<reference evidence="1" key="1">
    <citation type="submission" date="2021-01" db="EMBL/GenBank/DDBJ databases">
        <authorList>
            <consortium name="Genoscope - CEA"/>
            <person name="William W."/>
        </authorList>
    </citation>
    <scope>NUCLEOTIDE SEQUENCE</scope>
</reference>